<dbReference type="EMBL" id="CP016043">
    <property type="protein sequence ID" value="AOV97607.1"/>
    <property type="molecule type" value="Genomic_DNA"/>
</dbReference>
<evidence type="ECO:0000313" key="2">
    <source>
        <dbReference type="Proteomes" id="UP000175893"/>
    </source>
</evidence>
<sequence length="58" mass="6736">MRLYQQAVQGIEPVDYAITAEQREIQPIKAQSKRLEMEKEILKQTAMMMSEIPGKLSR</sequence>
<accession>A0ABM6EKR6</accession>
<dbReference type="Proteomes" id="UP000175893">
    <property type="component" value="Chromosome"/>
</dbReference>
<proteinExistence type="predicted"/>
<name>A0ABM6EKR6_9GAMM</name>
<organism evidence="1 2">
    <name type="scientific">Edwardsiella hoshinae</name>
    <dbReference type="NCBI Taxonomy" id="93378"/>
    <lineage>
        <taxon>Bacteria</taxon>
        <taxon>Pseudomonadati</taxon>
        <taxon>Pseudomonadota</taxon>
        <taxon>Gammaproteobacteria</taxon>
        <taxon>Enterobacterales</taxon>
        <taxon>Hafniaceae</taxon>
        <taxon>Edwardsiella</taxon>
    </lineage>
</organism>
<protein>
    <submittedName>
        <fullName evidence="1">Transposase</fullName>
    </submittedName>
</protein>
<keyword evidence="2" id="KW-1185">Reference proteome</keyword>
<reference evidence="1 2" key="1">
    <citation type="submission" date="2016-06" db="EMBL/GenBank/DDBJ databases">
        <title>Complete genome sequence of Edwardsiella hoshinae ATCC 35051.</title>
        <authorList>
            <person name="Reichley S.R."/>
            <person name="Waldbieser G.C."/>
            <person name="Lawrence M.L."/>
            <person name="Griffin M.J."/>
        </authorList>
    </citation>
    <scope>NUCLEOTIDE SEQUENCE [LARGE SCALE GENOMIC DNA]</scope>
    <source>
        <strain evidence="1 2">ATCC 35051</strain>
    </source>
</reference>
<gene>
    <name evidence="1" type="ORF">A9798_12040</name>
</gene>
<evidence type="ECO:0000313" key="1">
    <source>
        <dbReference type="EMBL" id="AOV97607.1"/>
    </source>
</evidence>